<dbReference type="AlphaFoldDB" id="A0A6V7QBT5"/>
<feature type="compositionally biased region" description="Basic and acidic residues" evidence="1">
    <location>
        <begin position="1"/>
        <end position="21"/>
    </location>
</feature>
<gene>
    <name evidence="2" type="ORF">CB5_LOCUS23814</name>
</gene>
<dbReference type="EMBL" id="LR862135">
    <property type="protein sequence ID" value="CAD1840603.1"/>
    <property type="molecule type" value="Genomic_DNA"/>
</dbReference>
<evidence type="ECO:0000313" key="2">
    <source>
        <dbReference type="EMBL" id="CAD1840603.1"/>
    </source>
</evidence>
<proteinExistence type="predicted"/>
<feature type="compositionally biased region" description="Basic residues" evidence="1">
    <location>
        <begin position="22"/>
        <end position="35"/>
    </location>
</feature>
<feature type="region of interest" description="Disordered" evidence="1">
    <location>
        <begin position="1"/>
        <end position="39"/>
    </location>
</feature>
<accession>A0A6V7QBT5</accession>
<protein>
    <submittedName>
        <fullName evidence="2">Uncharacterized protein</fullName>
    </submittedName>
</protein>
<reference evidence="2" key="1">
    <citation type="submission" date="2020-07" db="EMBL/GenBank/DDBJ databases">
        <authorList>
            <person name="Lin J."/>
        </authorList>
    </citation>
    <scope>NUCLEOTIDE SEQUENCE</scope>
</reference>
<evidence type="ECO:0000256" key="1">
    <source>
        <dbReference type="SAM" id="MobiDB-lite"/>
    </source>
</evidence>
<name>A0A6V7QBT5_ANACO</name>
<sequence>MAIEQKSKLSHEDKPPKDSIKRSKKSKRKGSKKKRPSDLDLCSSCLVAGGYVGSSHVRNGMRLGGPSHIQIGMRLGGPSHNRDPWALYLYTLSELVAYF</sequence>
<organism evidence="2">
    <name type="scientific">Ananas comosus var. bracteatus</name>
    <name type="common">red pineapple</name>
    <dbReference type="NCBI Taxonomy" id="296719"/>
    <lineage>
        <taxon>Eukaryota</taxon>
        <taxon>Viridiplantae</taxon>
        <taxon>Streptophyta</taxon>
        <taxon>Embryophyta</taxon>
        <taxon>Tracheophyta</taxon>
        <taxon>Spermatophyta</taxon>
        <taxon>Magnoliopsida</taxon>
        <taxon>Liliopsida</taxon>
        <taxon>Poales</taxon>
        <taxon>Bromeliaceae</taxon>
        <taxon>Bromelioideae</taxon>
        <taxon>Ananas</taxon>
    </lineage>
</organism>